<sequence>MDLNVSEFTTKPTRDHNDPAQRSHKCTSPCPVCDEGKNCQADQCPDAERRNKYLELKSDFKNKKSVTQAPASEQLPAFAAIPNPAESPRPAKNFLIGFGRTAV</sequence>
<proteinExistence type="predicted"/>
<evidence type="ECO:0000313" key="2">
    <source>
        <dbReference type="EMBL" id="SCZ88759.1"/>
    </source>
</evidence>
<organism evidence="2 3">
    <name type="scientific">Microbotryum saponariae</name>
    <dbReference type="NCBI Taxonomy" id="289078"/>
    <lineage>
        <taxon>Eukaryota</taxon>
        <taxon>Fungi</taxon>
        <taxon>Dikarya</taxon>
        <taxon>Basidiomycota</taxon>
        <taxon>Pucciniomycotina</taxon>
        <taxon>Microbotryomycetes</taxon>
        <taxon>Microbotryales</taxon>
        <taxon>Microbotryaceae</taxon>
        <taxon>Microbotryum</taxon>
    </lineage>
</organism>
<gene>
    <name evidence="2" type="ORF">BZ3500_MVSOF-1268-A1-R1_CHR2-1G04619</name>
</gene>
<evidence type="ECO:0000313" key="3">
    <source>
        <dbReference type="Proteomes" id="UP000249723"/>
    </source>
</evidence>
<dbReference type="Proteomes" id="UP000249723">
    <property type="component" value="Unassembled WGS sequence"/>
</dbReference>
<keyword evidence="3" id="KW-1185">Reference proteome</keyword>
<dbReference type="EMBL" id="FMWP01000012">
    <property type="protein sequence ID" value="SCZ88759.1"/>
    <property type="molecule type" value="Genomic_DNA"/>
</dbReference>
<name>A0A2X0KG30_9BASI</name>
<feature type="region of interest" description="Disordered" evidence="1">
    <location>
        <begin position="1"/>
        <end position="27"/>
    </location>
</feature>
<reference evidence="3" key="1">
    <citation type="submission" date="2016-10" db="EMBL/GenBank/DDBJ databases">
        <authorList>
            <person name="Jeantristanb JTB J.-T."/>
            <person name="Ricardo R."/>
        </authorList>
    </citation>
    <scope>NUCLEOTIDE SEQUENCE [LARGE SCALE GENOMIC DNA]</scope>
</reference>
<evidence type="ECO:0000256" key="1">
    <source>
        <dbReference type="SAM" id="MobiDB-lite"/>
    </source>
</evidence>
<dbReference type="AlphaFoldDB" id="A0A2X0KG30"/>
<feature type="compositionally biased region" description="Basic and acidic residues" evidence="1">
    <location>
        <begin position="12"/>
        <end position="21"/>
    </location>
</feature>
<protein>
    <submittedName>
        <fullName evidence="2">BZ3500_MvSof-1268-A1-R1_Chr2-1g04619 protein</fullName>
    </submittedName>
</protein>
<accession>A0A2X0KG30</accession>
<feature type="compositionally biased region" description="Polar residues" evidence="1">
    <location>
        <begin position="1"/>
        <end position="11"/>
    </location>
</feature>